<reference evidence="2" key="1">
    <citation type="submission" date="2013-05" db="EMBL/GenBank/DDBJ databases">
        <authorList>
            <person name="Yim A.K.Y."/>
            <person name="Chan T.F."/>
            <person name="Ji K.M."/>
            <person name="Liu X.Y."/>
            <person name="Zhou J.W."/>
            <person name="Li R.Q."/>
            <person name="Yang K.Y."/>
            <person name="Li J."/>
            <person name="Li M."/>
            <person name="Law P.T.W."/>
            <person name="Wu Y.L."/>
            <person name="Cai Z.L."/>
            <person name="Qin H."/>
            <person name="Bao Y."/>
            <person name="Leung R.K.K."/>
            <person name="Ng P.K.S."/>
            <person name="Zou J."/>
            <person name="Zhong X.J."/>
            <person name="Ran P.X."/>
            <person name="Zhong N.S."/>
            <person name="Liu Z.G."/>
            <person name="Tsui S.K.W."/>
        </authorList>
    </citation>
    <scope>NUCLEOTIDE SEQUENCE</scope>
    <source>
        <strain evidence="2">Derf</strain>
        <tissue evidence="2">Whole organism</tissue>
    </source>
</reference>
<proteinExistence type="predicted"/>
<dbReference type="Proteomes" id="UP000790347">
    <property type="component" value="Unassembled WGS sequence"/>
</dbReference>
<reference evidence="2" key="4">
    <citation type="journal article" date="2022" name="Res Sq">
        <title>Comparative Genomics Reveals Insights into the Divergent Evolution of Astigmatic Mites and Household Pest Adaptations.</title>
        <authorList>
            <person name="Xiong Q."/>
            <person name="Wan A.T.-Y."/>
            <person name="Liu X.-Y."/>
            <person name="Fung C.S.-H."/>
            <person name="Xiao X."/>
            <person name="Malainual N."/>
            <person name="Hou J."/>
            <person name="Wang L."/>
            <person name="Wang M."/>
            <person name="Yang K."/>
            <person name="Cui Y."/>
            <person name="Leung E."/>
            <person name="Nong W."/>
            <person name="Shin S.-K."/>
            <person name="Au S."/>
            <person name="Jeong K.Y."/>
            <person name="Chew F.T."/>
            <person name="Hui J."/>
            <person name="Leung T.F."/>
            <person name="Tungtrongchitr A."/>
            <person name="Zhong N."/>
            <person name="Liu Z."/>
            <person name="Tsui S."/>
        </authorList>
    </citation>
    <scope>NUCLEOTIDE SEQUENCE</scope>
    <source>
        <strain evidence="2">Derf</strain>
        <tissue evidence="2">Whole organism</tissue>
    </source>
</reference>
<reference evidence="1" key="2">
    <citation type="submission" date="2020-06" db="EMBL/GenBank/DDBJ databases">
        <authorList>
            <person name="Ji K."/>
            <person name="Li J."/>
        </authorList>
    </citation>
    <scope>NUCLEOTIDE SEQUENCE</scope>
    <source>
        <strain evidence="1">JKM2019</strain>
        <tissue evidence="1">Whole body</tissue>
    </source>
</reference>
<dbReference type="EMBL" id="SDOV01000007">
    <property type="protein sequence ID" value="KAH7639581.1"/>
    <property type="molecule type" value="Genomic_DNA"/>
</dbReference>
<keyword evidence="3" id="KW-1185">Reference proteome</keyword>
<evidence type="ECO:0000313" key="2">
    <source>
        <dbReference type="EMBL" id="KAH9521719.1"/>
    </source>
</evidence>
<evidence type="ECO:0000313" key="3">
    <source>
        <dbReference type="Proteomes" id="UP000790347"/>
    </source>
</evidence>
<dbReference type="AlphaFoldDB" id="A0A922I3U9"/>
<organism evidence="2 3">
    <name type="scientific">Dermatophagoides farinae</name>
    <name type="common">American house dust mite</name>
    <dbReference type="NCBI Taxonomy" id="6954"/>
    <lineage>
        <taxon>Eukaryota</taxon>
        <taxon>Metazoa</taxon>
        <taxon>Ecdysozoa</taxon>
        <taxon>Arthropoda</taxon>
        <taxon>Chelicerata</taxon>
        <taxon>Arachnida</taxon>
        <taxon>Acari</taxon>
        <taxon>Acariformes</taxon>
        <taxon>Sarcoptiformes</taxon>
        <taxon>Astigmata</taxon>
        <taxon>Psoroptidia</taxon>
        <taxon>Analgoidea</taxon>
        <taxon>Pyroglyphidae</taxon>
        <taxon>Dermatophagoidinae</taxon>
        <taxon>Dermatophagoides</taxon>
    </lineage>
</organism>
<dbReference type="Proteomes" id="UP000828236">
    <property type="component" value="Unassembled WGS sequence"/>
</dbReference>
<name>A0A922I3U9_DERFA</name>
<dbReference type="EMBL" id="ASGP02000002">
    <property type="protein sequence ID" value="KAH9521719.1"/>
    <property type="molecule type" value="Genomic_DNA"/>
</dbReference>
<sequence length="672" mass="79404">MSELIIIFSCERNYSFAINFVRLLHSNRMIDSKYEILIIGDVDLTTTTKKSNDNNDPVEADDHKQKQIAQENIRHLIIDYGVRIWTDIDIRHLHQHSRLISDLRLAINLKRIHLIYNFAAKMNDKNHSSSSMMMINYRSLLRDMFMSIEDLHRTCLIEIIVYLTIGNGLSGLTPIELSLSSSRSCSSSSPRLWNESLQLTEMASYGNFILIDYCPLSMKSMRKLFCDNYERLKSCFESNRRYFYYNKKNLIIHNNNNNNNCIVQQKQQYCQLTMMNNKENHHHHHHCQMIHEQMNLLNEQLEQYDPFGYCNHRQLRKSNETTISSPSSSSSAATTVIVGKIFEGVGGASSSDVNLFVFEYRDYKLDCFVPRVIYTHPLSSNSLVQKFINDIGELMLDNIAGCRNVKPYLIERSSLMAIHNNNINSHYDCFYSSNEPLDLYILSISLMDSTPQIQFRMMSTIIGRYLRKSYVDDLITEDLCIDDIRFGFWSRNESTKRLLSLNLLVENCLRIKWNLNDTRILYSKYFHLIDLSDHQNHRNEQQNQQILPTTGSLYPQIFYRHFKFYWQQQQQQQQQFSNNVQTIQNEQMEQHLPQKEFFRIIWDHFQPTNLRSIELIDKKFISLNSICYCYRFIIQSVDLAMDRQKIDDLITTLGLRLKAQFSQIKIHQNHRR</sequence>
<evidence type="ECO:0000313" key="1">
    <source>
        <dbReference type="EMBL" id="KAH7639581.1"/>
    </source>
</evidence>
<protein>
    <submittedName>
        <fullName evidence="2">Uncharacterized protein</fullName>
    </submittedName>
</protein>
<accession>A0A922I3U9</accession>
<gene>
    <name evidence="2" type="ORF">DERF_005351</name>
    <name evidence="1" type="ORF">HUG17_3614</name>
</gene>
<reference evidence="1" key="3">
    <citation type="journal article" date="2021" name="World Allergy Organ. J.">
        <title>Chromosome-level assembly of Dermatophagoides farinae genome and transcriptome reveals two novel allergens Der f 37 and Der f 39.</title>
        <authorList>
            <person name="Chen J."/>
            <person name="Cai Z."/>
            <person name="Fan D."/>
            <person name="Hu J."/>
            <person name="Hou Y."/>
            <person name="He Y."/>
            <person name="Zhang Z."/>
            <person name="Zhao Z."/>
            <person name="Gao P."/>
            <person name="Hu W."/>
            <person name="Sun J."/>
            <person name="Li J."/>
            <person name="Ji K."/>
        </authorList>
    </citation>
    <scope>NUCLEOTIDE SEQUENCE</scope>
    <source>
        <strain evidence="1">JKM2019</strain>
    </source>
</reference>
<comment type="caution">
    <text evidence="2">The sequence shown here is derived from an EMBL/GenBank/DDBJ whole genome shotgun (WGS) entry which is preliminary data.</text>
</comment>